<gene>
    <name evidence="1" type="ORF">FA95DRAFT_1582924</name>
</gene>
<name>A0ACB8RSJ9_9AGAM</name>
<protein>
    <submittedName>
        <fullName evidence="1">Plus-3-domain-containing protein</fullName>
    </submittedName>
</protein>
<reference evidence="1" key="2">
    <citation type="journal article" date="2022" name="New Phytol.">
        <title>Evolutionary transition to the ectomycorrhizal habit in the genomes of a hyperdiverse lineage of mushroom-forming fungi.</title>
        <authorList>
            <person name="Looney B."/>
            <person name="Miyauchi S."/>
            <person name="Morin E."/>
            <person name="Drula E."/>
            <person name="Courty P.E."/>
            <person name="Kohler A."/>
            <person name="Kuo A."/>
            <person name="LaButti K."/>
            <person name="Pangilinan J."/>
            <person name="Lipzen A."/>
            <person name="Riley R."/>
            <person name="Andreopoulos W."/>
            <person name="He G."/>
            <person name="Johnson J."/>
            <person name="Nolan M."/>
            <person name="Tritt A."/>
            <person name="Barry K.W."/>
            <person name="Grigoriev I.V."/>
            <person name="Nagy L.G."/>
            <person name="Hibbett D."/>
            <person name="Henrissat B."/>
            <person name="Matheny P.B."/>
            <person name="Labbe J."/>
            <person name="Martin F.M."/>
        </authorList>
    </citation>
    <scope>NUCLEOTIDE SEQUENCE</scope>
    <source>
        <strain evidence="1">FP105234-sp</strain>
    </source>
</reference>
<evidence type="ECO:0000313" key="1">
    <source>
        <dbReference type="EMBL" id="KAI0046812.1"/>
    </source>
</evidence>
<sequence>MSDSDGDFSDELLELAGATEKKRKRKQGLSKNADNKRRKASLSESDANEPESEEEDGATNPYPLDGKYTDELDRQRLLEMPEIEREDVLAQRLEEMQRIQDKRNLDQMLKAQKGGDDSVSKAAKRQHAVRGATKEKSRKLDELKARRKAKDDSKRTRNSPKRDRSSSPMEMETDDEDDEDGQISKLEQEQERDLKFFSQARPDTEPLSIDDLSKIRLTRDQLAKHHLAPWFEDYITGAFVRYLIGQEDGRPIYRVCEVSSELNTDGGKVYKINDSLADATITVQHGKSIAAFPMDKVSNSIFTEREFDRFVKVCEQQKVKLPNKRQIEKKQAQLLKLPTQPMTENDINTMLARKAKLQPAKQSATHIAMEKSRLNQERALAVRRNDLVEVAVLDGKLAELHAEHPELATPALVTEEEDLSSRLAKVNERNRKANLEAVRKAELQEMERKRRERRLAAQGGTPVIDPSARLKITPRLFASRSGTPNTHTNGTPALGATPDHRSISPLPPTALASADASPQKTPAPAKRDFASQVLDTLEFNLGDF</sequence>
<dbReference type="EMBL" id="MU275917">
    <property type="protein sequence ID" value="KAI0046812.1"/>
    <property type="molecule type" value="Genomic_DNA"/>
</dbReference>
<reference evidence="1" key="1">
    <citation type="submission" date="2021-02" db="EMBL/GenBank/DDBJ databases">
        <authorList>
            <consortium name="DOE Joint Genome Institute"/>
            <person name="Ahrendt S."/>
            <person name="Looney B.P."/>
            <person name="Miyauchi S."/>
            <person name="Morin E."/>
            <person name="Drula E."/>
            <person name="Courty P.E."/>
            <person name="Chicoki N."/>
            <person name="Fauchery L."/>
            <person name="Kohler A."/>
            <person name="Kuo A."/>
            <person name="Labutti K."/>
            <person name="Pangilinan J."/>
            <person name="Lipzen A."/>
            <person name="Riley R."/>
            <person name="Andreopoulos W."/>
            <person name="He G."/>
            <person name="Johnson J."/>
            <person name="Barry K.W."/>
            <person name="Grigoriev I.V."/>
            <person name="Nagy L."/>
            <person name="Hibbett D."/>
            <person name="Henrissat B."/>
            <person name="Matheny P.B."/>
            <person name="Labbe J."/>
            <person name="Martin F."/>
        </authorList>
    </citation>
    <scope>NUCLEOTIDE SEQUENCE</scope>
    <source>
        <strain evidence="1">FP105234-sp</strain>
    </source>
</reference>
<proteinExistence type="predicted"/>
<organism evidence="1 2">
    <name type="scientific">Auriscalpium vulgare</name>
    <dbReference type="NCBI Taxonomy" id="40419"/>
    <lineage>
        <taxon>Eukaryota</taxon>
        <taxon>Fungi</taxon>
        <taxon>Dikarya</taxon>
        <taxon>Basidiomycota</taxon>
        <taxon>Agaricomycotina</taxon>
        <taxon>Agaricomycetes</taxon>
        <taxon>Russulales</taxon>
        <taxon>Auriscalpiaceae</taxon>
        <taxon>Auriscalpium</taxon>
    </lineage>
</organism>
<accession>A0ACB8RSJ9</accession>
<comment type="caution">
    <text evidence="1">The sequence shown here is derived from an EMBL/GenBank/DDBJ whole genome shotgun (WGS) entry which is preliminary data.</text>
</comment>
<evidence type="ECO:0000313" key="2">
    <source>
        <dbReference type="Proteomes" id="UP000814033"/>
    </source>
</evidence>
<dbReference type="Proteomes" id="UP000814033">
    <property type="component" value="Unassembled WGS sequence"/>
</dbReference>
<keyword evidence="2" id="KW-1185">Reference proteome</keyword>